<evidence type="ECO:0000313" key="3">
    <source>
        <dbReference type="EMBL" id="CEG12879.1"/>
    </source>
</evidence>
<reference evidence="3" key="1">
    <citation type="submission" date="2014-09" db="EMBL/GenBank/DDBJ databases">
        <authorList>
            <person name="Probst J Alexander"/>
        </authorList>
    </citation>
    <scope>NUCLEOTIDE SEQUENCE</scope>
</reference>
<dbReference type="Pfam" id="PF02663">
    <property type="entry name" value="FmdE"/>
    <property type="match status" value="1"/>
</dbReference>
<dbReference type="EMBL" id="CCXY01000207">
    <property type="protein sequence ID" value="CEG12879.1"/>
    <property type="molecule type" value="Genomic_DNA"/>
</dbReference>
<proteinExistence type="predicted"/>
<feature type="transmembrane region" description="Helical" evidence="1">
    <location>
        <begin position="255"/>
        <end position="276"/>
    </location>
</feature>
<evidence type="ECO:0000259" key="2">
    <source>
        <dbReference type="Pfam" id="PF02663"/>
    </source>
</evidence>
<dbReference type="InterPro" id="IPR003814">
    <property type="entry name" value="FmdEsu_dom"/>
</dbReference>
<sequence>MKNKMKEKILGCNGNCNNCSMCSLQSIKEKNEIIGTSSAIIVLIGVLVLSALIMPTYGHMPDASEPPEFELGPIILIDSGNEIEITIDDAKDNHGDMCPGVISAFRQTQIGIKQLWKNEVPERNDIKIITNFKDGKAPVTKGASLKGRYDTFTYILNNTENLEIGICKGGADCFKTTIIKKSTGEEFNITLKENVIPDGFFELMNKVKITKTATPDEKLEFKTKWEEFRDNLLTKTNHELFEYEIQKKEPEQFSVANMIFGGIIVIFLILISLFIVKKL</sequence>
<keyword evidence="1" id="KW-0812">Transmembrane</keyword>
<dbReference type="AlphaFoldDB" id="A0A098EBK9"/>
<accession>A0A098EBK9</accession>
<organism evidence="3">
    <name type="scientific">groundwater metagenome</name>
    <dbReference type="NCBI Taxonomy" id="717931"/>
    <lineage>
        <taxon>unclassified sequences</taxon>
        <taxon>metagenomes</taxon>
        <taxon>ecological metagenomes</taxon>
    </lineage>
</organism>
<gene>
    <name evidence="3" type="ORF">MSIBF_A2850004</name>
</gene>
<protein>
    <recommendedName>
        <fullName evidence="2">Formylmethanofuran dehydrogenase subunit E domain-containing protein</fullName>
    </recommendedName>
</protein>
<name>A0A098EBK9_9ZZZZ</name>
<evidence type="ECO:0000256" key="1">
    <source>
        <dbReference type="SAM" id="Phobius"/>
    </source>
</evidence>
<keyword evidence="1" id="KW-1133">Transmembrane helix</keyword>
<keyword evidence="1" id="KW-0472">Membrane</keyword>
<feature type="domain" description="Formylmethanofuran dehydrogenase subunit E" evidence="2">
    <location>
        <begin position="94"/>
        <end position="242"/>
    </location>
</feature>
<feature type="transmembrane region" description="Helical" evidence="1">
    <location>
        <begin position="33"/>
        <end position="54"/>
    </location>
</feature>